<dbReference type="EMBL" id="VUJV01000001">
    <property type="protein sequence ID" value="KAA1421909.1"/>
    <property type="molecule type" value="Genomic_DNA"/>
</dbReference>
<evidence type="ECO:0000313" key="4">
    <source>
        <dbReference type="Proteomes" id="UP000325003"/>
    </source>
</evidence>
<name>A0A5B1LQE4_9ACTN</name>
<dbReference type="Proteomes" id="UP000325003">
    <property type="component" value="Unassembled WGS sequence"/>
</dbReference>
<evidence type="ECO:0000256" key="1">
    <source>
        <dbReference type="SAM" id="MobiDB-lite"/>
    </source>
</evidence>
<accession>A0A5B1LQE4</accession>
<dbReference type="PANTHER" id="PTHR46438:SF11">
    <property type="entry name" value="LIPASE-RELATED"/>
    <property type="match status" value="1"/>
</dbReference>
<evidence type="ECO:0000259" key="2">
    <source>
        <dbReference type="Pfam" id="PF12697"/>
    </source>
</evidence>
<dbReference type="PANTHER" id="PTHR46438">
    <property type="entry name" value="ALPHA/BETA-HYDROLASES SUPERFAMILY PROTEIN"/>
    <property type="match status" value="1"/>
</dbReference>
<dbReference type="PRINTS" id="PR00111">
    <property type="entry name" value="ABHYDROLASE"/>
</dbReference>
<dbReference type="InterPro" id="IPR000073">
    <property type="entry name" value="AB_hydrolase_1"/>
</dbReference>
<dbReference type="SUPFAM" id="SSF53474">
    <property type="entry name" value="alpha/beta-Hydrolases"/>
    <property type="match status" value="1"/>
</dbReference>
<sequence length="339" mass="36443">MRCKGWKMIDHTSCDAGGVSVGTAEAWRGIDWSRHLGEVTVDGRRVKYVDHGDGPPLLLVHGMAGSWETWLANIPALSESHRVIAVDLPGFGGSDPLPEADTFDGYVRTLEVLLDELAIPSVAVVGHSLGGLVALSFAAALPERVRCLVLVSGGGAELSAARLRAIRVVFWCLAAVLTIPGAHRLLTTPAVVRAVTKPAIHSGRDVPVELLRRMMPRRVGPGFMDAVSRGSAQLAALEPRRITAPVLLVWGRHDRILPVATGQQLDRSLLQSRLVVMEEAGHCAMFEQPEEFLALATNFLDMQLIDRKGPATDRASARSWEAPRAEGDAANRYGDGNAG</sequence>
<evidence type="ECO:0000313" key="3">
    <source>
        <dbReference type="EMBL" id="KAA1421909.1"/>
    </source>
</evidence>
<dbReference type="InterPro" id="IPR000639">
    <property type="entry name" value="Epox_hydrolase-like"/>
</dbReference>
<organism evidence="3 4">
    <name type="scientific">Nocardioides humilatus</name>
    <dbReference type="NCBI Taxonomy" id="2607660"/>
    <lineage>
        <taxon>Bacteria</taxon>
        <taxon>Bacillati</taxon>
        <taxon>Actinomycetota</taxon>
        <taxon>Actinomycetes</taxon>
        <taxon>Propionibacteriales</taxon>
        <taxon>Nocardioidaceae</taxon>
        <taxon>Nocardioides</taxon>
    </lineage>
</organism>
<feature type="region of interest" description="Disordered" evidence="1">
    <location>
        <begin position="311"/>
        <end position="339"/>
    </location>
</feature>
<keyword evidence="3" id="KW-0378">Hydrolase</keyword>
<comment type="caution">
    <text evidence="3">The sequence shown here is derived from an EMBL/GenBank/DDBJ whole genome shotgun (WGS) entry which is preliminary data.</text>
</comment>
<dbReference type="InterPro" id="IPR029058">
    <property type="entry name" value="AB_hydrolase_fold"/>
</dbReference>
<proteinExistence type="predicted"/>
<gene>
    <name evidence="3" type="ORF">F0U44_06485</name>
</gene>
<dbReference type="Pfam" id="PF12697">
    <property type="entry name" value="Abhydrolase_6"/>
    <property type="match status" value="1"/>
</dbReference>
<feature type="domain" description="AB hydrolase-1" evidence="2">
    <location>
        <begin position="57"/>
        <end position="294"/>
    </location>
</feature>
<keyword evidence="4" id="KW-1185">Reference proteome</keyword>
<dbReference type="GO" id="GO:0016787">
    <property type="term" value="F:hydrolase activity"/>
    <property type="evidence" value="ECO:0007669"/>
    <property type="project" value="UniProtKB-KW"/>
</dbReference>
<dbReference type="PRINTS" id="PR00412">
    <property type="entry name" value="EPOXHYDRLASE"/>
</dbReference>
<dbReference type="AlphaFoldDB" id="A0A5B1LQE4"/>
<dbReference type="Gene3D" id="3.40.50.1820">
    <property type="entry name" value="alpha/beta hydrolase"/>
    <property type="match status" value="1"/>
</dbReference>
<protein>
    <submittedName>
        <fullName evidence="3">Alpha/beta fold hydrolase</fullName>
    </submittedName>
</protein>
<reference evidence="3 4" key="2">
    <citation type="submission" date="2019-09" db="EMBL/GenBank/DDBJ databases">
        <authorList>
            <person name="Jin C."/>
        </authorList>
    </citation>
    <scope>NUCLEOTIDE SEQUENCE [LARGE SCALE GENOMIC DNA]</scope>
    <source>
        <strain evidence="3 4">BN130099</strain>
    </source>
</reference>
<reference evidence="3 4" key="1">
    <citation type="submission" date="2019-09" db="EMBL/GenBank/DDBJ databases">
        <title>Nocardioides panacisoli sp. nov., isolated from the soil of a ginseng field.</title>
        <authorList>
            <person name="Cho C."/>
        </authorList>
    </citation>
    <scope>NUCLEOTIDE SEQUENCE [LARGE SCALE GENOMIC DNA]</scope>
    <source>
        <strain evidence="3 4">BN130099</strain>
    </source>
</reference>